<dbReference type="PANTHER" id="PTHR10943:SF1">
    <property type="entry name" value="26S PROTEASOME NON-ATPASE REGULATORY SUBUNIT 2"/>
    <property type="match status" value="1"/>
</dbReference>
<dbReference type="GO" id="GO:0043161">
    <property type="term" value="P:proteasome-mediated ubiquitin-dependent protein catabolic process"/>
    <property type="evidence" value="ECO:0007669"/>
    <property type="project" value="TreeGrafter"/>
</dbReference>
<organism evidence="9 10">
    <name type="scientific">Trichophyton interdigitale (strain MR816)</name>
    <dbReference type="NCBI Taxonomy" id="1215338"/>
    <lineage>
        <taxon>Eukaryota</taxon>
        <taxon>Fungi</taxon>
        <taxon>Dikarya</taxon>
        <taxon>Ascomycota</taxon>
        <taxon>Pezizomycotina</taxon>
        <taxon>Eurotiomycetes</taxon>
        <taxon>Eurotiomycetidae</taxon>
        <taxon>Onygenales</taxon>
        <taxon>Arthrodermataceae</taxon>
        <taxon>Trichophyton</taxon>
    </lineage>
</organism>
<dbReference type="Pfam" id="PF18051">
    <property type="entry name" value="RPN1_C"/>
    <property type="match status" value="1"/>
</dbReference>
<sequence>MAKDDLSSSSAGKGKAEDTKEINGGKNEGKDGKPVMNGKKEEEPQEEELNEEDQQLKNELEMLVERLQESDTSLYKPALEAIKTFIKTSTSSMTAVPKPLKFLRPHYDDLTKVYDEWSSGDDKDSLADILSVLGMTYGVEDKLETLKYRLLAKSDDLGSWGHEYIRHLALEIGQEYQNRLTDDKDVQDLVDLSLSLVPYFLSHNAEADAVDLLSELEMIEELPRFVDENTYPRVCLYMVSMVNLLTYPEDHQFLRTVHDIYLQYKKLTQAIVIAIRLNDLELIQSDFQETTDKAVKYQMAFLVARQRIWLELEDDDMQLADCLNNIALPTHFKSLAKELNILEPKMPEDIYKTHLENNRGSLTNVDSARHNLASAFVNAFTNAGFGNDKMMLVDGDKGPWVWKTKDDGMLSTAASLGMLLQWDVEEGLNQIDKFTYAEEDQIRAGALLGIGIMNAGVRVDSDPALALLGDYENLENKSIPMRVASIMGLGLAYAGSCKEELLELLLPIVEDVTVDMQISAMAAVSLGMIFVGSSNHQVSEAIATTLMDEERQKHLKDKWTRFMALGLALLYFGKQEEVEVVLDILKVIEHPMAKPTSVLASVCAWAGTGTVLKLQELLHICNEVFEDKEENKGEELVQSYAVLGLSLIAMGEEIGQDMVLRQFGHLMHYGAANIRKAVPLAMGLISPSNPQMKVYDTLSRYSHDNDNDVAINAIFAMGLLGAGTNNARLAQLLRQLASYYQRDQNSLFMVRIAQGLLHMGKGSMSVNPFHTDRQVLSRVAAAGLLTVLVAMIDAKDFILADSHYLLYYLVTAMNPRFLVTLDEDLKPLTVNVRVGQAVDVVGQAGRPKTITGWQTQSTPVLLSYGERAELEDEEYICLSSTLEGLVILRKVSLRDPRHRLLNLNYCTNDMLTIYPVL</sequence>
<name>A0A059IX54_TRIIM</name>
<dbReference type="InterPro" id="IPR016643">
    <property type="entry name" value="26S_Psome_Rpn1"/>
</dbReference>
<dbReference type="Pfam" id="PF17781">
    <property type="entry name" value="RPN1_RPN2_N"/>
    <property type="match status" value="1"/>
</dbReference>
<dbReference type="InterPro" id="IPR016024">
    <property type="entry name" value="ARM-type_fold"/>
</dbReference>
<dbReference type="Gene3D" id="1.25.10.10">
    <property type="entry name" value="Leucine-rich Repeat Variant"/>
    <property type="match status" value="1"/>
</dbReference>
<dbReference type="GO" id="GO:0008540">
    <property type="term" value="C:proteasome regulatory particle, base subcomplex"/>
    <property type="evidence" value="ECO:0007669"/>
    <property type="project" value="UniProtKB-UniRule"/>
</dbReference>
<keyword evidence="10" id="KW-1185">Reference proteome</keyword>
<evidence type="ECO:0000313" key="10">
    <source>
        <dbReference type="Proteomes" id="UP000024533"/>
    </source>
</evidence>
<dbReference type="InterPro" id="IPR041433">
    <property type="entry name" value="RPN1_C"/>
</dbReference>
<dbReference type="AlphaFoldDB" id="A0A059IX54"/>
<comment type="function">
    <text evidence="4 5">Acts as a regulatory subunit of the 26 proteasome which is involved in the ATP-dependent degradation of ubiquitinated proteins.</text>
</comment>
<dbReference type="FunFam" id="1.25.10.10:FF:000026">
    <property type="entry name" value="26S proteasome non-ATPase regulatory subunit 2"/>
    <property type="match status" value="1"/>
</dbReference>
<evidence type="ECO:0000259" key="8">
    <source>
        <dbReference type="Pfam" id="PF18051"/>
    </source>
</evidence>
<accession>A0A059IX54</accession>
<dbReference type="Proteomes" id="UP000024533">
    <property type="component" value="Unassembled WGS sequence"/>
</dbReference>
<dbReference type="Pfam" id="PF01851">
    <property type="entry name" value="PC_rep"/>
    <property type="match status" value="2"/>
</dbReference>
<keyword evidence="3 5" id="KW-0647">Proteasome</keyword>
<dbReference type="PIRSF" id="PIRSF015965">
    <property type="entry name" value="26S_Psome_Rpn1"/>
    <property type="match status" value="1"/>
</dbReference>
<protein>
    <recommendedName>
        <fullName evidence="5">26S proteasome regulatory subunit RPN1</fullName>
    </recommendedName>
</protein>
<dbReference type="InterPro" id="IPR040892">
    <property type="entry name" value="RPN1_N"/>
</dbReference>
<comment type="similarity">
    <text evidence="1 5">Belongs to the proteasome subunit S2 family.</text>
</comment>
<evidence type="ECO:0000256" key="4">
    <source>
        <dbReference type="ARBA" id="ARBA00057191"/>
    </source>
</evidence>
<dbReference type="InterPro" id="IPR002015">
    <property type="entry name" value="Proteasome/cyclosome_rpt"/>
</dbReference>
<reference evidence="9 10" key="1">
    <citation type="submission" date="2014-02" db="EMBL/GenBank/DDBJ databases">
        <title>The Genome Sequence of Trichophyton interdigitale MR816.</title>
        <authorList>
            <consortium name="The Broad Institute Genomics Platform"/>
            <person name="Cuomo C.A."/>
            <person name="White T.C."/>
            <person name="Graser Y."/>
            <person name="Martinez-Rossi N."/>
            <person name="Heitman J."/>
            <person name="Young S.K."/>
            <person name="Zeng Q."/>
            <person name="Gargeya S."/>
            <person name="Abouelleil A."/>
            <person name="Alvarado L."/>
            <person name="Chapman S.B."/>
            <person name="Gainer-Dewar J."/>
            <person name="Goldberg J."/>
            <person name="Griggs A."/>
            <person name="Gujja S."/>
            <person name="Hansen M."/>
            <person name="Howarth C."/>
            <person name="Imamovic A."/>
            <person name="Larimer J."/>
            <person name="Martinez D."/>
            <person name="Murphy C."/>
            <person name="Pearson M.D."/>
            <person name="Persinoti G."/>
            <person name="Poon T."/>
            <person name="Priest M."/>
            <person name="Roberts A.D."/>
            <person name="Saif S."/>
            <person name="Shea T.D."/>
            <person name="Sykes S.N."/>
            <person name="Wortman J."/>
            <person name="Nusbaum C."/>
            <person name="Birren B."/>
        </authorList>
    </citation>
    <scope>NUCLEOTIDE SEQUENCE [LARGE SCALE GENOMIC DNA]</scope>
    <source>
        <strain evidence="9 10">MR816</strain>
    </source>
</reference>
<dbReference type="SUPFAM" id="SSF48371">
    <property type="entry name" value="ARM repeat"/>
    <property type="match status" value="1"/>
</dbReference>
<evidence type="ECO:0000256" key="3">
    <source>
        <dbReference type="ARBA" id="ARBA00022942"/>
    </source>
</evidence>
<dbReference type="EMBL" id="AOKY01000946">
    <property type="protein sequence ID" value="KDB20043.1"/>
    <property type="molecule type" value="Genomic_DNA"/>
</dbReference>
<evidence type="ECO:0000256" key="6">
    <source>
        <dbReference type="SAM" id="MobiDB-lite"/>
    </source>
</evidence>
<dbReference type="GO" id="GO:0005634">
    <property type="term" value="C:nucleus"/>
    <property type="evidence" value="ECO:0007669"/>
    <property type="project" value="TreeGrafter"/>
</dbReference>
<feature type="region of interest" description="Disordered" evidence="6">
    <location>
        <begin position="1"/>
        <end position="54"/>
    </location>
</feature>
<feature type="domain" description="RPN1 N-terminal" evidence="7">
    <location>
        <begin position="60"/>
        <end position="356"/>
    </location>
</feature>
<evidence type="ECO:0000313" key="9">
    <source>
        <dbReference type="EMBL" id="KDB20043.1"/>
    </source>
</evidence>
<evidence type="ECO:0000256" key="1">
    <source>
        <dbReference type="ARBA" id="ARBA00005460"/>
    </source>
</evidence>
<evidence type="ECO:0000259" key="7">
    <source>
        <dbReference type="Pfam" id="PF17781"/>
    </source>
</evidence>
<dbReference type="GO" id="GO:0034515">
    <property type="term" value="C:proteasome storage granule"/>
    <property type="evidence" value="ECO:0007669"/>
    <property type="project" value="TreeGrafter"/>
</dbReference>
<feature type="domain" description="26S proteasome non-ATPase regulatory subunit RPN1 C-terminal" evidence="8">
    <location>
        <begin position="841"/>
        <end position="890"/>
    </location>
</feature>
<dbReference type="GO" id="GO:0042176">
    <property type="term" value="P:regulation of protein catabolic process"/>
    <property type="evidence" value="ECO:0007669"/>
    <property type="project" value="InterPro"/>
</dbReference>
<feature type="compositionally biased region" description="Basic and acidic residues" evidence="6">
    <location>
        <begin position="14"/>
        <end position="42"/>
    </location>
</feature>
<evidence type="ECO:0000256" key="5">
    <source>
        <dbReference type="PIRNR" id="PIRNR015965"/>
    </source>
</evidence>
<comment type="caution">
    <text evidence="9">The sequence shown here is derived from an EMBL/GenBank/DDBJ whole genome shotgun (WGS) entry which is preliminary data.</text>
</comment>
<dbReference type="GO" id="GO:0030234">
    <property type="term" value="F:enzyme regulator activity"/>
    <property type="evidence" value="ECO:0007669"/>
    <property type="project" value="UniProtKB-UniRule"/>
</dbReference>
<dbReference type="PANTHER" id="PTHR10943">
    <property type="entry name" value="26S PROTEASOME NON-ATPASE REGULATORY SUBUNIT"/>
    <property type="match status" value="1"/>
</dbReference>
<gene>
    <name evidence="9" type="ORF">H109_07987</name>
</gene>
<proteinExistence type="inferred from homology"/>
<dbReference type="STRING" id="1215338.A0A059IX54"/>
<feature type="compositionally biased region" description="Acidic residues" evidence="6">
    <location>
        <begin position="43"/>
        <end position="53"/>
    </location>
</feature>
<evidence type="ECO:0000256" key="2">
    <source>
        <dbReference type="ARBA" id="ARBA00022737"/>
    </source>
</evidence>
<keyword evidence="2" id="KW-0677">Repeat</keyword>
<dbReference type="OrthoDB" id="10252509at2759"/>
<dbReference type="InterPro" id="IPR011989">
    <property type="entry name" value="ARM-like"/>
</dbReference>